<evidence type="ECO:0000256" key="1">
    <source>
        <dbReference type="SAM" id="MobiDB-lite"/>
    </source>
</evidence>
<proteinExistence type="predicted"/>
<accession>A0A6A7BHC9</accession>
<feature type="chain" id="PRO_5025651406" evidence="2">
    <location>
        <begin position="24"/>
        <end position="90"/>
    </location>
</feature>
<sequence>MQFLTLLTPLLPLLLATTTIASGDPCCNYTNGGKCIQNCPGKRSLGLTSLASRWVNRPANALAAGVEPEAEDTGSNGEEKGETVVVEMSE</sequence>
<gene>
    <name evidence="3" type="ORF">T440DRAFT_244300</name>
</gene>
<feature type="signal peptide" evidence="2">
    <location>
        <begin position="1"/>
        <end position="23"/>
    </location>
</feature>
<protein>
    <submittedName>
        <fullName evidence="3">Uncharacterized protein</fullName>
    </submittedName>
</protein>
<reference evidence="3" key="1">
    <citation type="submission" date="2020-01" db="EMBL/GenBank/DDBJ databases">
        <authorList>
            <consortium name="DOE Joint Genome Institute"/>
            <person name="Haridas S."/>
            <person name="Albert R."/>
            <person name="Binder M."/>
            <person name="Bloem J."/>
            <person name="Labutti K."/>
            <person name="Salamov A."/>
            <person name="Andreopoulos B."/>
            <person name="Baker S.E."/>
            <person name="Barry K."/>
            <person name="Bills G."/>
            <person name="Bluhm B.H."/>
            <person name="Cannon C."/>
            <person name="Castanera R."/>
            <person name="Culley D.E."/>
            <person name="Daum C."/>
            <person name="Ezra D."/>
            <person name="Gonzalez J.B."/>
            <person name="Henrissat B."/>
            <person name="Kuo A."/>
            <person name="Liang C."/>
            <person name="Lipzen A."/>
            <person name="Lutzoni F."/>
            <person name="Magnuson J."/>
            <person name="Mondo S."/>
            <person name="Nolan M."/>
            <person name="Ohm R."/>
            <person name="Pangilinan J."/>
            <person name="Park H.-J."/>
            <person name="Ramirez L."/>
            <person name="Alfaro M."/>
            <person name="Sun H."/>
            <person name="Tritt A."/>
            <person name="Yoshinaga Y."/>
            <person name="Zwiers L.-H."/>
            <person name="Turgeon B.G."/>
            <person name="Goodwin S.B."/>
            <person name="Spatafora J.W."/>
            <person name="Crous P.W."/>
            <person name="Grigoriev I.V."/>
        </authorList>
    </citation>
    <scope>NUCLEOTIDE SEQUENCE</scope>
    <source>
        <strain evidence="3">IPT5</strain>
    </source>
</reference>
<dbReference type="EMBL" id="MU006292">
    <property type="protein sequence ID" value="KAF2854840.1"/>
    <property type="molecule type" value="Genomic_DNA"/>
</dbReference>
<dbReference type="Proteomes" id="UP000799423">
    <property type="component" value="Unassembled WGS sequence"/>
</dbReference>
<evidence type="ECO:0000313" key="3">
    <source>
        <dbReference type="EMBL" id="KAF2854840.1"/>
    </source>
</evidence>
<keyword evidence="4" id="KW-1185">Reference proteome</keyword>
<evidence type="ECO:0000313" key="4">
    <source>
        <dbReference type="Proteomes" id="UP000799423"/>
    </source>
</evidence>
<name>A0A6A7BHC9_9PLEO</name>
<feature type="region of interest" description="Disordered" evidence="1">
    <location>
        <begin position="64"/>
        <end position="90"/>
    </location>
</feature>
<dbReference type="OrthoDB" id="10364971at2759"/>
<keyword evidence="2" id="KW-0732">Signal</keyword>
<evidence type="ECO:0000256" key="2">
    <source>
        <dbReference type="SAM" id="SignalP"/>
    </source>
</evidence>
<organism evidence="3 4">
    <name type="scientific">Plenodomus tracheiphilus IPT5</name>
    <dbReference type="NCBI Taxonomy" id="1408161"/>
    <lineage>
        <taxon>Eukaryota</taxon>
        <taxon>Fungi</taxon>
        <taxon>Dikarya</taxon>
        <taxon>Ascomycota</taxon>
        <taxon>Pezizomycotina</taxon>
        <taxon>Dothideomycetes</taxon>
        <taxon>Pleosporomycetidae</taxon>
        <taxon>Pleosporales</taxon>
        <taxon>Pleosporineae</taxon>
        <taxon>Leptosphaeriaceae</taxon>
        <taxon>Plenodomus</taxon>
    </lineage>
</organism>
<dbReference type="AlphaFoldDB" id="A0A6A7BHC9"/>